<evidence type="ECO:0000256" key="1">
    <source>
        <dbReference type="SAM" id="MobiDB-lite"/>
    </source>
</evidence>
<feature type="compositionally biased region" description="Low complexity" evidence="1">
    <location>
        <begin position="99"/>
        <end position="118"/>
    </location>
</feature>
<feature type="compositionally biased region" description="Low complexity" evidence="1">
    <location>
        <begin position="361"/>
        <end position="379"/>
    </location>
</feature>
<evidence type="ECO:0008006" key="4">
    <source>
        <dbReference type="Google" id="ProtNLM"/>
    </source>
</evidence>
<feature type="region of interest" description="Disordered" evidence="1">
    <location>
        <begin position="1"/>
        <end position="722"/>
    </location>
</feature>
<feature type="compositionally biased region" description="Low complexity" evidence="1">
    <location>
        <begin position="696"/>
        <end position="712"/>
    </location>
</feature>
<feature type="compositionally biased region" description="Low complexity" evidence="1">
    <location>
        <begin position="181"/>
        <end position="196"/>
    </location>
</feature>
<feature type="compositionally biased region" description="Low complexity" evidence="1">
    <location>
        <begin position="632"/>
        <end position="645"/>
    </location>
</feature>
<feature type="compositionally biased region" description="Polar residues" evidence="1">
    <location>
        <begin position="585"/>
        <end position="611"/>
    </location>
</feature>
<dbReference type="Proteomes" id="UP000782241">
    <property type="component" value="Unassembled WGS sequence"/>
</dbReference>
<feature type="compositionally biased region" description="Low complexity" evidence="1">
    <location>
        <begin position="419"/>
        <end position="439"/>
    </location>
</feature>
<proteinExistence type="predicted"/>
<gene>
    <name evidence="2" type="ORF">KAF25_003522</name>
</gene>
<comment type="caution">
    <text evidence="2">The sequence shown here is derived from an EMBL/GenBank/DDBJ whole genome shotgun (WGS) entry which is preliminary data.</text>
</comment>
<organism evidence="2 3">
    <name type="scientific">Fusarium avenaceum</name>
    <dbReference type="NCBI Taxonomy" id="40199"/>
    <lineage>
        <taxon>Eukaryota</taxon>
        <taxon>Fungi</taxon>
        <taxon>Dikarya</taxon>
        <taxon>Ascomycota</taxon>
        <taxon>Pezizomycotina</taxon>
        <taxon>Sordariomycetes</taxon>
        <taxon>Hypocreomycetidae</taxon>
        <taxon>Hypocreales</taxon>
        <taxon>Nectriaceae</taxon>
        <taxon>Fusarium</taxon>
        <taxon>Fusarium tricinctum species complex</taxon>
    </lineage>
</organism>
<feature type="compositionally biased region" description="Polar residues" evidence="1">
    <location>
        <begin position="621"/>
        <end position="631"/>
    </location>
</feature>
<feature type="compositionally biased region" description="Polar residues" evidence="1">
    <location>
        <begin position="149"/>
        <end position="162"/>
    </location>
</feature>
<accession>A0A9P7KT49</accession>
<feature type="compositionally biased region" description="Low complexity" evidence="1">
    <location>
        <begin position="278"/>
        <end position="307"/>
    </location>
</feature>
<feature type="compositionally biased region" description="Low complexity" evidence="1">
    <location>
        <begin position="460"/>
        <end position="488"/>
    </location>
</feature>
<feature type="compositionally biased region" description="Polar residues" evidence="1">
    <location>
        <begin position="668"/>
        <end position="677"/>
    </location>
</feature>
<evidence type="ECO:0000313" key="2">
    <source>
        <dbReference type="EMBL" id="KAG5660000.1"/>
    </source>
</evidence>
<name>A0A9P7KT49_9HYPO</name>
<feature type="compositionally biased region" description="Polar residues" evidence="1">
    <location>
        <begin position="533"/>
        <end position="563"/>
    </location>
</feature>
<feature type="compositionally biased region" description="Low complexity" evidence="1">
    <location>
        <begin position="1"/>
        <end position="11"/>
    </location>
</feature>
<feature type="compositionally biased region" description="Polar residues" evidence="1">
    <location>
        <begin position="380"/>
        <end position="404"/>
    </location>
</feature>
<feature type="compositionally biased region" description="Polar residues" evidence="1">
    <location>
        <begin position="646"/>
        <end position="656"/>
    </location>
</feature>
<feature type="compositionally biased region" description="Polar residues" evidence="1">
    <location>
        <begin position="203"/>
        <end position="219"/>
    </location>
</feature>
<feature type="compositionally biased region" description="Low complexity" evidence="1">
    <location>
        <begin position="131"/>
        <end position="148"/>
    </location>
</feature>
<dbReference type="EMBL" id="JAGPUO010000010">
    <property type="protein sequence ID" value="KAG5660000.1"/>
    <property type="molecule type" value="Genomic_DNA"/>
</dbReference>
<feature type="compositionally biased region" description="Low complexity" evidence="1">
    <location>
        <begin position="47"/>
        <end position="57"/>
    </location>
</feature>
<feature type="region of interest" description="Disordered" evidence="1">
    <location>
        <begin position="739"/>
        <end position="767"/>
    </location>
</feature>
<keyword evidence="3" id="KW-1185">Reference proteome</keyword>
<sequence length="1351" mass="147788">MVSNQPYNGYQAPPPPQGQAPQQSPVHYSQDPIQQFPPAQPYPPGQQPNYQAPPGYQHQISHVQPPQAPQGQYPQPHQYPPVQQPTYQSHHPGHPVSQAPPGQGHPQQYAPAQQPNYQTSPYGVAAPPTPAQHQQQYQQQAAQFATPPSGQGQLQTTAQSLLKSGKGFLGNLASNIKSKYPNSPVPTTSTTSYTGEPPKPTYNPAQHPTQTPISPTNSFPLPYGQAQSQPQLGHPHHTPPTPQQSVSPAAPGYPPIPHQAPHVASPVQHHPGIPGQNPQPGVGPAQYAQQQPQQPQQPQHYQPSGHPGIPGAIPQHAQSPSVGAAPYPQPVLHHQQSNPYQPAPPPQGNYQHTQPTGAAASPSHVQSPQVPSPQQQHQSTAPQLSHHTSWPQQAAASNGSFNPAASPPTSQPVSQTALHVGSPGHPGQHQQPQYHQKPGVVSVYATTSPAPASQPVHNVAPSPSHAQSPSQAMPPQQQYYQSPVPQAQVHHYQQQVGIVQPNPEIPSMAPSAPQTASYTAGQYDPASVAPRPYQTQSPHQQNQSPALQQHPNTTPLSQSQQGAQLPHGHHQPEQPVQAGGGPTPAVTQPLPTYSQDHNNPPGSSQQYQPSGIHSGPIPDASQYQPYTPVTGQQPPQAQYPQNPQQTIASPVDQQHYASPPPHLREHPNTTSIAQAPGSSPAVAGGQTYQPYQPADQLPNLNQPAALANNPNPDQSASNGYQQDPLASLSTQMSNLNVQNGHQQSAAPVASPVPSQDGPRGPPPCQATGMASDTLPFCPEERTVAYPLDWYRFIAVPQSVICTRCYSDHVAGSNLAGHFERYHSPEGVESSCDFWCPRVKETLWPQALQTNDVTPLHAYMEKKMTILACKGRVWSTGADGVKWWGMVNNEIDGFISCEACYEDNVVGTGFESRFSPYRPQGQDEKWMCDMCIPYITKMAVKMSKLNNWNGFVEAAKGRIHLPVCEGRDEESNNGHWILPRRRIKDMHICEACYLDKVALTQFGNEFERHQRAEGFDAFLESIGQRWKCSLTDTAVNMSIALEAAIYRRDFEVFWNAANAICSLVPCTEHGIVRGTWWTVSGGCSDFNTCEACYKGIVETSNLERFFESVQRDPTIDIVCNFCPKSPRWGMFITKFAEAIDKGVFSYYTDYVKKWAGVPTCPGIKNRGKGKWWGYPEALACQDCWLSFVANTPLGESVPVKDVYDERTLICQLWSPRMRNMWLSACAAGPPGSPESQKALDEFRAFGTRRVQVYNETVPHIEMIQQMMTMKTMQAMQQGQLSLMYQGMNSMAAISGTTDGYLHGNSSIGYYETENGVTAANMMNNMHSGMADANKMSDWMQIERYRVAWMEVE</sequence>
<reference evidence="2" key="1">
    <citation type="submission" date="2021-04" db="EMBL/GenBank/DDBJ databases">
        <title>Draft genome of Fusarium avenaceum strain F156N33, isolated from an atmospheric sample in Virginia.</title>
        <authorList>
            <person name="Yang S."/>
            <person name="Vinatzer B.A."/>
            <person name="Coleman J."/>
        </authorList>
    </citation>
    <scope>NUCLEOTIDE SEQUENCE</scope>
    <source>
        <strain evidence="2">F156N33</strain>
    </source>
</reference>
<protein>
    <recommendedName>
        <fullName evidence="4">Integral membrane protein</fullName>
    </recommendedName>
</protein>
<evidence type="ECO:0000313" key="3">
    <source>
        <dbReference type="Proteomes" id="UP000782241"/>
    </source>
</evidence>